<dbReference type="InterPro" id="IPR029063">
    <property type="entry name" value="SAM-dependent_MTases_sf"/>
</dbReference>
<dbReference type="SUPFAM" id="SSF53335">
    <property type="entry name" value="S-adenosyl-L-methionine-dependent methyltransferases"/>
    <property type="match status" value="1"/>
</dbReference>
<dbReference type="CDD" id="cd02440">
    <property type="entry name" value="AdoMet_MTases"/>
    <property type="match status" value="1"/>
</dbReference>
<organism evidence="2 3">
    <name type="scientific">Colletotrichum paranaense</name>
    <dbReference type="NCBI Taxonomy" id="1914294"/>
    <lineage>
        <taxon>Eukaryota</taxon>
        <taxon>Fungi</taxon>
        <taxon>Dikarya</taxon>
        <taxon>Ascomycota</taxon>
        <taxon>Pezizomycotina</taxon>
        <taxon>Sordariomycetes</taxon>
        <taxon>Hypocreomycetidae</taxon>
        <taxon>Glomerellales</taxon>
        <taxon>Glomerellaceae</taxon>
        <taxon>Colletotrichum</taxon>
        <taxon>Colletotrichum acutatum species complex</taxon>
    </lineage>
</organism>
<name>A0ABQ9SN34_9PEZI</name>
<gene>
    <name evidence="2" type="ORF">CPAR01_06905</name>
</gene>
<accession>A0ABQ9SN34</accession>
<reference evidence="2 3" key="1">
    <citation type="submission" date="2016-10" db="EMBL/GenBank/DDBJ databases">
        <title>The genome sequence of Colletotrichum fioriniae PJ7.</title>
        <authorList>
            <person name="Baroncelli R."/>
        </authorList>
    </citation>
    <scope>NUCLEOTIDE SEQUENCE [LARGE SCALE GENOMIC DNA]</scope>
    <source>
        <strain evidence="2 3">IMI 384185</strain>
    </source>
</reference>
<proteinExistence type="predicted"/>
<evidence type="ECO:0000313" key="3">
    <source>
        <dbReference type="Proteomes" id="UP001241169"/>
    </source>
</evidence>
<evidence type="ECO:0000313" key="2">
    <source>
        <dbReference type="EMBL" id="KAK1540916.1"/>
    </source>
</evidence>
<dbReference type="GeneID" id="85375075"/>
<keyword evidence="3" id="KW-1185">Reference proteome</keyword>
<keyword evidence="2" id="KW-0808">Transferase</keyword>
<feature type="compositionally biased region" description="Polar residues" evidence="1">
    <location>
        <begin position="13"/>
        <end position="28"/>
    </location>
</feature>
<feature type="region of interest" description="Disordered" evidence="1">
    <location>
        <begin position="1"/>
        <end position="39"/>
    </location>
</feature>
<comment type="caution">
    <text evidence="2">The sequence shown here is derived from an EMBL/GenBank/DDBJ whole genome shotgun (WGS) entry which is preliminary data.</text>
</comment>
<dbReference type="GO" id="GO:0032259">
    <property type="term" value="P:methylation"/>
    <property type="evidence" value="ECO:0007669"/>
    <property type="project" value="UniProtKB-KW"/>
</dbReference>
<dbReference type="RefSeq" id="XP_060350050.1">
    <property type="nucleotide sequence ID" value="XM_060491176.1"/>
</dbReference>
<sequence>MSSSISEVEAQPVQPTAASTADVPSTSADIEVDNERESDRLGTAHTVMVKTIGNTLFLAPFDEIKTHRILDIGTGTGATEMGDFFPNAEVTGIDLSPIQPSWVPPNVNFEVDDVESP</sequence>
<dbReference type="EMBL" id="MOPA01000005">
    <property type="protein sequence ID" value="KAK1540916.1"/>
    <property type="molecule type" value="Genomic_DNA"/>
</dbReference>
<keyword evidence="2" id="KW-0489">Methyltransferase</keyword>
<evidence type="ECO:0000256" key="1">
    <source>
        <dbReference type="SAM" id="MobiDB-lite"/>
    </source>
</evidence>
<dbReference type="Gene3D" id="3.40.50.150">
    <property type="entry name" value="Vaccinia Virus protein VP39"/>
    <property type="match status" value="1"/>
</dbReference>
<dbReference type="Proteomes" id="UP001241169">
    <property type="component" value="Unassembled WGS sequence"/>
</dbReference>
<protein>
    <submittedName>
        <fullName evidence="2">Methyltransferase domain-containing protein</fullName>
    </submittedName>
</protein>
<dbReference type="GO" id="GO:0008168">
    <property type="term" value="F:methyltransferase activity"/>
    <property type="evidence" value="ECO:0007669"/>
    <property type="project" value="UniProtKB-KW"/>
</dbReference>